<dbReference type="PROSITE" id="PS00211">
    <property type="entry name" value="ABC_TRANSPORTER_1"/>
    <property type="match status" value="1"/>
</dbReference>
<feature type="transmembrane region" description="Helical" evidence="11">
    <location>
        <begin position="151"/>
        <end position="171"/>
    </location>
</feature>
<dbReference type="NCBIfam" id="TIGR01727">
    <property type="entry name" value="oligo_HPY"/>
    <property type="match status" value="1"/>
</dbReference>
<evidence type="ECO:0000256" key="5">
    <source>
        <dbReference type="ARBA" id="ARBA00022475"/>
    </source>
</evidence>
<dbReference type="Gene3D" id="1.10.3720.10">
    <property type="entry name" value="MetI-like"/>
    <property type="match status" value="1"/>
</dbReference>
<evidence type="ECO:0000256" key="2">
    <source>
        <dbReference type="ARBA" id="ARBA00004202"/>
    </source>
</evidence>
<dbReference type="AlphaFoldDB" id="A0A919V9S7"/>
<evidence type="ECO:0000256" key="7">
    <source>
        <dbReference type="ARBA" id="ARBA00022741"/>
    </source>
</evidence>
<keyword evidence="4 11" id="KW-0813">Transport</keyword>
<feature type="transmembrane region" description="Helical" evidence="11">
    <location>
        <begin position="191"/>
        <end position="214"/>
    </location>
</feature>
<accession>A0A919V9S7</accession>
<dbReference type="PROSITE" id="PS50893">
    <property type="entry name" value="ABC_TRANSPORTER_2"/>
    <property type="match status" value="1"/>
</dbReference>
<dbReference type="InterPro" id="IPR003593">
    <property type="entry name" value="AAA+_ATPase"/>
</dbReference>
<protein>
    <submittedName>
        <fullName evidence="14">Peptide ABC transporter ATP-binding protein</fullName>
    </submittedName>
</protein>
<keyword evidence="7" id="KW-0547">Nucleotide-binding</keyword>
<evidence type="ECO:0000313" key="15">
    <source>
        <dbReference type="Proteomes" id="UP000606172"/>
    </source>
</evidence>
<dbReference type="InterPro" id="IPR003439">
    <property type="entry name" value="ABC_transporter-like_ATP-bd"/>
</dbReference>
<gene>
    <name evidence="14" type="ORF">Ssi02_06550</name>
</gene>
<dbReference type="RefSeq" id="WP_204020817.1">
    <property type="nucleotide sequence ID" value="NZ_BOOW01000006.1"/>
</dbReference>
<dbReference type="InterPro" id="IPR000515">
    <property type="entry name" value="MetI-like"/>
</dbReference>
<dbReference type="PANTHER" id="PTHR43297:SF2">
    <property type="entry name" value="DIPEPTIDE TRANSPORT ATP-BINDING PROTEIN DPPD"/>
    <property type="match status" value="1"/>
</dbReference>
<comment type="similarity">
    <text evidence="11">Belongs to the binding-protein-dependent transport system permease family.</text>
</comment>
<comment type="caution">
    <text evidence="14">The sequence shown here is derived from an EMBL/GenBank/DDBJ whole genome shotgun (WGS) entry which is preliminary data.</text>
</comment>
<evidence type="ECO:0000256" key="8">
    <source>
        <dbReference type="ARBA" id="ARBA00022840"/>
    </source>
</evidence>
<dbReference type="PROSITE" id="PS50928">
    <property type="entry name" value="ABC_TM1"/>
    <property type="match status" value="1"/>
</dbReference>
<dbReference type="GO" id="GO:0015833">
    <property type="term" value="P:peptide transport"/>
    <property type="evidence" value="ECO:0007669"/>
    <property type="project" value="InterPro"/>
</dbReference>
<dbReference type="PANTHER" id="PTHR43297">
    <property type="entry name" value="OLIGOPEPTIDE TRANSPORT ATP-BINDING PROTEIN APPD"/>
    <property type="match status" value="1"/>
</dbReference>
<feature type="domain" description="ABC transporter" evidence="12">
    <location>
        <begin position="296"/>
        <end position="543"/>
    </location>
</feature>
<evidence type="ECO:0000256" key="6">
    <source>
        <dbReference type="ARBA" id="ARBA00022692"/>
    </source>
</evidence>
<dbReference type="Pfam" id="PF00528">
    <property type="entry name" value="BPD_transp_1"/>
    <property type="match status" value="1"/>
</dbReference>
<dbReference type="Proteomes" id="UP000606172">
    <property type="component" value="Unassembled WGS sequence"/>
</dbReference>
<dbReference type="EMBL" id="BOOW01000006">
    <property type="protein sequence ID" value="GII90424.1"/>
    <property type="molecule type" value="Genomic_DNA"/>
</dbReference>
<dbReference type="InterPro" id="IPR013563">
    <property type="entry name" value="Oligopep_ABC_C"/>
</dbReference>
<dbReference type="FunFam" id="3.40.50.300:FF:000016">
    <property type="entry name" value="Oligopeptide ABC transporter ATP-binding component"/>
    <property type="match status" value="1"/>
</dbReference>
<keyword evidence="9 11" id="KW-1133">Transmembrane helix</keyword>
<dbReference type="Pfam" id="PF08352">
    <property type="entry name" value="oligo_HPY"/>
    <property type="match status" value="1"/>
</dbReference>
<keyword evidence="10 11" id="KW-0472">Membrane</keyword>
<evidence type="ECO:0000256" key="1">
    <source>
        <dbReference type="ARBA" id="ARBA00004141"/>
    </source>
</evidence>
<keyword evidence="6 11" id="KW-0812">Transmembrane</keyword>
<dbReference type="SMART" id="SM00382">
    <property type="entry name" value="AAA"/>
    <property type="match status" value="1"/>
</dbReference>
<name>A0A919V9S7_9ACTN</name>
<dbReference type="CDD" id="cd06261">
    <property type="entry name" value="TM_PBP2"/>
    <property type="match status" value="1"/>
</dbReference>
<evidence type="ECO:0000256" key="10">
    <source>
        <dbReference type="ARBA" id="ARBA00023136"/>
    </source>
</evidence>
<evidence type="ECO:0000256" key="3">
    <source>
        <dbReference type="ARBA" id="ARBA00005417"/>
    </source>
</evidence>
<comment type="subcellular location">
    <subcellularLocation>
        <location evidence="11">Cell membrane</location>
        <topology evidence="11">Multi-pass membrane protein</topology>
    </subcellularLocation>
    <subcellularLocation>
        <location evidence="2">Cell membrane</location>
        <topology evidence="2">Peripheral membrane protein</topology>
    </subcellularLocation>
    <subcellularLocation>
        <location evidence="1">Membrane</location>
        <topology evidence="1">Multi-pass membrane protein</topology>
    </subcellularLocation>
</comment>
<sequence length="617" mass="64050">MRQLLRTATGVIGLVLVTLTLVIAIIGPVIWGDEAEAVNAGAALQGASAEHWLGTDHLGRDIMARVLAAGQFTVTLAFLATAIGTVAGMVLGLLPVVLPRRLGRFVTSAVNALVAFPSLLLAMFTAVVAGLGARGAVLGIGVAFAPSIARLTQTLAASVANADYVAAARLLRVPRWRIATRHVMPNIAEPVILNLTTVLGGSLVAMSGMSFLGLGVQPPSYDWGRLLFDGFARIYVDPVVAIGPAVAIVAAGVGFNLIGEALARSVARTPARAKQGGRTAKAGKAAGSQPVEGAVLDVKDLTVTFPGAVTPVRGLSLTLMPGEIVGLVGESGSGKSMTANAVGGLVAYPGVVTSARMRLCGEELTELGQAKRRKLMGTSMAMVFQDPMASLNPALKVGGQLSEVSIVHQGAGPKAAWDRAVDRLGHVHIPDPEKRARQHPHEFSGGMRQRAVIAMGLMGTPRLLIADEPTTALDVTVQRQILKLLREVADETGAAALFISHDIAVVSELCHRVMVMYAGNVVEELPVAALATDARHPYTRALVASLPDMETDRDKPLASIPGHQPSPADVGAGCAFAARCALATDKCAESPPLDRTADGRAVACWHPVISKAEVAVP</sequence>
<feature type="transmembrane region" description="Helical" evidence="11">
    <location>
        <begin position="76"/>
        <end position="98"/>
    </location>
</feature>
<keyword evidence="5" id="KW-1003">Cell membrane</keyword>
<dbReference type="InterPro" id="IPR027417">
    <property type="entry name" value="P-loop_NTPase"/>
</dbReference>
<dbReference type="SUPFAM" id="SSF52540">
    <property type="entry name" value="P-loop containing nucleoside triphosphate hydrolases"/>
    <property type="match status" value="1"/>
</dbReference>
<keyword evidence="8 14" id="KW-0067">ATP-binding</keyword>
<proteinExistence type="inferred from homology"/>
<feature type="transmembrane region" description="Helical" evidence="11">
    <location>
        <begin position="234"/>
        <end position="258"/>
    </location>
</feature>
<evidence type="ECO:0000259" key="12">
    <source>
        <dbReference type="PROSITE" id="PS50893"/>
    </source>
</evidence>
<evidence type="ECO:0000256" key="4">
    <source>
        <dbReference type="ARBA" id="ARBA00022448"/>
    </source>
</evidence>
<keyword evidence="15" id="KW-1185">Reference proteome</keyword>
<feature type="transmembrane region" description="Helical" evidence="11">
    <location>
        <begin position="12"/>
        <end position="31"/>
    </location>
</feature>
<dbReference type="Gene3D" id="3.40.50.300">
    <property type="entry name" value="P-loop containing nucleotide triphosphate hydrolases"/>
    <property type="match status" value="1"/>
</dbReference>
<evidence type="ECO:0000259" key="13">
    <source>
        <dbReference type="PROSITE" id="PS50928"/>
    </source>
</evidence>
<evidence type="ECO:0000256" key="11">
    <source>
        <dbReference type="RuleBase" id="RU363032"/>
    </source>
</evidence>
<reference evidence="14" key="1">
    <citation type="submission" date="2021-01" db="EMBL/GenBank/DDBJ databases">
        <title>Whole genome shotgun sequence of Sinosporangium siamense NBRC 109515.</title>
        <authorList>
            <person name="Komaki H."/>
            <person name="Tamura T."/>
        </authorList>
    </citation>
    <scope>NUCLEOTIDE SEQUENCE</scope>
    <source>
        <strain evidence="14">NBRC 109515</strain>
    </source>
</reference>
<dbReference type="CDD" id="cd03257">
    <property type="entry name" value="ABC_NikE_OppD_transporters"/>
    <property type="match status" value="1"/>
</dbReference>
<dbReference type="InterPro" id="IPR050388">
    <property type="entry name" value="ABC_Ni/Peptide_Import"/>
</dbReference>
<dbReference type="Pfam" id="PF00005">
    <property type="entry name" value="ABC_tran"/>
    <property type="match status" value="1"/>
</dbReference>
<dbReference type="InterPro" id="IPR017871">
    <property type="entry name" value="ABC_transporter-like_CS"/>
</dbReference>
<evidence type="ECO:0000313" key="14">
    <source>
        <dbReference type="EMBL" id="GII90424.1"/>
    </source>
</evidence>
<dbReference type="GO" id="GO:0016887">
    <property type="term" value="F:ATP hydrolysis activity"/>
    <property type="evidence" value="ECO:0007669"/>
    <property type="project" value="InterPro"/>
</dbReference>
<dbReference type="GO" id="GO:0055085">
    <property type="term" value="P:transmembrane transport"/>
    <property type="evidence" value="ECO:0007669"/>
    <property type="project" value="InterPro"/>
</dbReference>
<feature type="transmembrane region" description="Helical" evidence="11">
    <location>
        <begin position="110"/>
        <end position="131"/>
    </location>
</feature>
<dbReference type="GO" id="GO:0005524">
    <property type="term" value="F:ATP binding"/>
    <property type="evidence" value="ECO:0007669"/>
    <property type="project" value="UniProtKB-KW"/>
</dbReference>
<evidence type="ECO:0000256" key="9">
    <source>
        <dbReference type="ARBA" id="ARBA00022989"/>
    </source>
</evidence>
<dbReference type="SUPFAM" id="SSF161098">
    <property type="entry name" value="MetI-like"/>
    <property type="match status" value="1"/>
</dbReference>
<dbReference type="InterPro" id="IPR035906">
    <property type="entry name" value="MetI-like_sf"/>
</dbReference>
<organism evidence="14 15">
    <name type="scientific">Sinosporangium siamense</name>
    <dbReference type="NCBI Taxonomy" id="1367973"/>
    <lineage>
        <taxon>Bacteria</taxon>
        <taxon>Bacillati</taxon>
        <taxon>Actinomycetota</taxon>
        <taxon>Actinomycetes</taxon>
        <taxon>Streptosporangiales</taxon>
        <taxon>Streptosporangiaceae</taxon>
        <taxon>Sinosporangium</taxon>
    </lineage>
</organism>
<feature type="domain" description="ABC transmembrane type-1" evidence="13">
    <location>
        <begin position="70"/>
        <end position="259"/>
    </location>
</feature>
<comment type="similarity">
    <text evidence="3">Belongs to the ABC transporter superfamily.</text>
</comment>
<dbReference type="GO" id="GO:0005886">
    <property type="term" value="C:plasma membrane"/>
    <property type="evidence" value="ECO:0007669"/>
    <property type="project" value="UniProtKB-SubCell"/>
</dbReference>